<organism evidence="3 4">
    <name type="scientific">Oceanobacillus kapialis</name>
    <dbReference type="NCBI Taxonomy" id="481353"/>
    <lineage>
        <taxon>Bacteria</taxon>
        <taxon>Bacillati</taxon>
        <taxon>Bacillota</taxon>
        <taxon>Bacilli</taxon>
        <taxon>Bacillales</taxon>
        <taxon>Bacillaceae</taxon>
        <taxon>Oceanobacillus</taxon>
    </lineage>
</organism>
<dbReference type="Proteomes" id="UP001597451">
    <property type="component" value="Unassembled WGS sequence"/>
</dbReference>
<dbReference type="RefSeq" id="WP_379561991.1">
    <property type="nucleotide sequence ID" value="NZ_JBHUMX010000035.1"/>
</dbReference>
<comment type="caution">
    <text evidence="3">The sequence shown here is derived from an EMBL/GenBank/DDBJ whole genome shotgun (WGS) entry which is preliminary data.</text>
</comment>
<dbReference type="EMBL" id="JBHUMX010000035">
    <property type="protein sequence ID" value="MFD2629222.1"/>
    <property type="molecule type" value="Genomic_DNA"/>
</dbReference>
<dbReference type="SUPFAM" id="SSF53448">
    <property type="entry name" value="Nucleotide-diphospho-sugar transferases"/>
    <property type="match status" value="1"/>
</dbReference>
<dbReference type="EC" id="2.4.-.-" evidence="3"/>
<dbReference type="GO" id="GO:0016757">
    <property type="term" value="F:glycosyltransferase activity"/>
    <property type="evidence" value="ECO:0007669"/>
    <property type="project" value="UniProtKB-KW"/>
</dbReference>
<gene>
    <name evidence="3" type="ORF">ACFSUN_10585</name>
</gene>
<feature type="repeat" description="TPR" evidence="1">
    <location>
        <begin position="314"/>
        <end position="347"/>
    </location>
</feature>
<dbReference type="CDD" id="cd02511">
    <property type="entry name" value="Beta4Glucosyltransferase"/>
    <property type="match status" value="1"/>
</dbReference>
<feature type="domain" description="Glycosyltransferase 2-like" evidence="2">
    <location>
        <begin position="6"/>
        <end position="125"/>
    </location>
</feature>
<dbReference type="PANTHER" id="PTHR43630">
    <property type="entry name" value="POLY-BETA-1,6-N-ACETYL-D-GLUCOSAMINE SYNTHASE"/>
    <property type="match status" value="1"/>
</dbReference>
<dbReference type="PANTHER" id="PTHR43630:SF2">
    <property type="entry name" value="GLYCOSYLTRANSFERASE"/>
    <property type="match status" value="1"/>
</dbReference>
<evidence type="ECO:0000256" key="1">
    <source>
        <dbReference type="PROSITE-ProRule" id="PRU00339"/>
    </source>
</evidence>
<dbReference type="Pfam" id="PF13181">
    <property type="entry name" value="TPR_8"/>
    <property type="match status" value="2"/>
</dbReference>
<evidence type="ECO:0000313" key="4">
    <source>
        <dbReference type="Proteomes" id="UP001597451"/>
    </source>
</evidence>
<dbReference type="InterPro" id="IPR019734">
    <property type="entry name" value="TPR_rpt"/>
</dbReference>
<dbReference type="Gene3D" id="1.25.40.10">
    <property type="entry name" value="Tetratricopeptide repeat domain"/>
    <property type="match status" value="2"/>
</dbReference>
<name>A0ABW5Q1M2_9BACI</name>
<dbReference type="InterPro" id="IPR011990">
    <property type="entry name" value="TPR-like_helical_dom_sf"/>
</dbReference>
<keyword evidence="3" id="KW-0328">Glycosyltransferase</keyword>
<keyword evidence="4" id="KW-1185">Reference proteome</keyword>
<dbReference type="InterPro" id="IPR001173">
    <property type="entry name" value="Glyco_trans_2-like"/>
</dbReference>
<protein>
    <submittedName>
        <fullName evidence="3">Glycosyltransferase</fullName>
        <ecNumber evidence="3">2.4.-.-</ecNumber>
    </submittedName>
</protein>
<keyword evidence="3" id="KW-0808">Transferase</keyword>
<dbReference type="SUPFAM" id="SSF48452">
    <property type="entry name" value="TPR-like"/>
    <property type="match status" value="1"/>
</dbReference>
<dbReference type="Pfam" id="PF00535">
    <property type="entry name" value="Glycos_transf_2"/>
    <property type="match status" value="1"/>
</dbReference>
<dbReference type="Gene3D" id="3.90.550.10">
    <property type="entry name" value="Spore Coat Polysaccharide Biosynthesis Protein SpsA, Chain A"/>
    <property type="match status" value="1"/>
</dbReference>
<feature type="repeat" description="TPR" evidence="1">
    <location>
        <begin position="197"/>
        <end position="230"/>
    </location>
</feature>
<accession>A0ABW5Q1M2</accession>
<keyword evidence="1" id="KW-0802">TPR repeat</keyword>
<dbReference type="SMART" id="SM00028">
    <property type="entry name" value="TPR"/>
    <property type="match status" value="3"/>
</dbReference>
<proteinExistence type="predicted"/>
<sequence>MRTILSVCIIMKNEESVIARCLESIKDVADEIIIVDTGSTDQSKEIARRYTDKLFDFEWVNDFSKARNFAATKATGDWIFVIDADEYVETEAFAKLRSKFIDTSLEQNIMAVQIVSFVGENGKGTSLNYHERLYKNDGTIAYHRNIHELLIHEESKEKRDFLDFQIYHSGYMKDVMSEKDKFNRNLSLLLEKDEKEPLDYFFIGNEYRNGGEVNKAILYYQKAYKLSESIHLDWVKKLLLNLTDSLHVVNRDDEAFEIIDSCEKIYYNLVDFKFYRAIIYFDSGDYKRSKSVFKEILAQKGNLLSESSIDFMEFLPLRYLGEIYENEMDYHNAVKCYSQALAINSNDDTLWVKMITLLAKHSQLSELVDFLNNNLMSKDNITPQRVVKILLSVPILDVQKLSRSFIDETGLSAIENESLLIKNFHLDNNISSVSNLLSEKTSNDLIPILATGIFSLIDLILFVMQKNNHRYQELLLNINYDQPLDSLLGMLFNKKNKKMSPIEENFYLSVYKQASILGDEPVLGILNGKKQFLSKKNKIELAKYRTSLKS</sequence>
<evidence type="ECO:0000259" key="2">
    <source>
        <dbReference type="Pfam" id="PF00535"/>
    </source>
</evidence>
<reference evidence="4" key="1">
    <citation type="journal article" date="2019" name="Int. J. Syst. Evol. Microbiol.">
        <title>The Global Catalogue of Microorganisms (GCM) 10K type strain sequencing project: providing services to taxonomists for standard genome sequencing and annotation.</title>
        <authorList>
            <consortium name="The Broad Institute Genomics Platform"/>
            <consortium name="The Broad Institute Genome Sequencing Center for Infectious Disease"/>
            <person name="Wu L."/>
            <person name="Ma J."/>
        </authorList>
    </citation>
    <scope>NUCLEOTIDE SEQUENCE [LARGE SCALE GENOMIC DNA]</scope>
    <source>
        <strain evidence="4">TISTR 1858</strain>
    </source>
</reference>
<evidence type="ECO:0000313" key="3">
    <source>
        <dbReference type="EMBL" id="MFD2629222.1"/>
    </source>
</evidence>
<dbReference type="InterPro" id="IPR029044">
    <property type="entry name" value="Nucleotide-diphossugar_trans"/>
</dbReference>
<dbReference type="PROSITE" id="PS50005">
    <property type="entry name" value="TPR"/>
    <property type="match status" value="2"/>
</dbReference>